<reference evidence="2 5" key="1">
    <citation type="submission" date="2016-04" db="EMBL/GenBank/DDBJ databases">
        <title>Genome analyses suggest a sexual origin of heterokaryosis in a supposedly ancient asexual fungus.</title>
        <authorList>
            <person name="Ropars J."/>
            <person name="Sedzielewska K."/>
            <person name="Noel J."/>
            <person name="Charron P."/>
            <person name="Farinelli L."/>
            <person name="Marton T."/>
            <person name="Kruger M."/>
            <person name="Pelin A."/>
            <person name="Brachmann A."/>
            <person name="Corradi N."/>
        </authorList>
    </citation>
    <scope>NUCLEOTIDE SEQUENCE [LARGE SCALE GENOMIC DNA]</scope>
    <source>
        <strain evidence="2 5">A5</strain>
    </source>
</reference>
<organism evidence="2 5">
    <name type="scientific">Rhizophagus irregularis</name>
    <dbReference type="NCBI Taxonomy" id="588596"/>
    <lineage>
        <taxon>Eukaryota</taxon>
        <taxon>Fungi</taxon>
        <taxon>Fungi incertae sedis</taxon>
        <taxon>Mucoromycota</taxon>
        <taxon>Glomeromycotina</taxon>
        <taxon>Glomeromycetes</taxon>
        <taxon>Glomerales</taxon>
        <taxon>Glomeraceae</taxon>
        <taxon>Rhizophagus</taxon>
    </lineage>
</organism>
<dbReference type="Proteomes" id="UP000232722">
    <property type="component" value="Unassembled WGS sequence"/>
</dbReference>
<reference evidence="3 4" key="3">
    <citation type="submission" date="2017-10" db="EMBL/GenBank/DDBJ databases">
        <title>Extensive intraspecific genome diversity in a model arbuscular mycorrhizal fungus.</title>
        <authorList>
            <person name="Chen E.C.H."/>
            <person name="Morin E."/>
            <person name="Baudet D."/>
            <person name="Noel J."/>
            <person name="Ndikumana S."/>
            <person name="Charron P."/>
            <person name="St-Onge C."/>
            <person name="Giorgi J."/>
            <person name="Grigoriev I.V."/>
            <person name="Roux C."/>
            <person name="Martin F.M."/>
            <person name="Corradi N."/>
        </authorList>
    </citation>
    <scope>NUCLEOTIDE SEQUENCE [LARGE SCALE GENOMIC DNA]</scope>
    <source>
        <strain evidence="3 4">A1</strain>
    </source>
</reference>
<proteinExistence type="predicted"/>
<accession>A0A2I1EGF1</accession>
<evidence type="ECO:0000313" key="4">
    <source>
        <dbReference type="Proteomes" id="UP000232688"/>
    </source>
</evidence>
<name>A0A2I1EGF1_9GLOM</name>
<protein>
    <submittedName>
        <fullName evidence="2">Uncharacterized protein</fullName>
    </submittedName>
</protein>
<reference evidence="2 5" key="2">
    <citation type="submission" date="2017-09" db="EMBL/GenBank/DDBJ databases">
        <title>Extensive intraspecific genome diversity in a model arbuscular mycorrhizal fungus.</title>
        <authorList>
            <person name="Chen E.C."/>
            <person name="Morin E."/>
            <person name="Beaudet D."/>
            <person name="Noel J."/>
            <person name="Ndikumana S."/>
            <person name="Charron P."/>
            <person name="St-Onge C."/>
            <person name="Giorgi J."/>
            <person name="Grigoriev I.V."/>
            <person name="Roux C."/>
            <person name="Martin F.M."/>
            <person name="Corradi N."/>
        </authorList>
    </citation>
    <scope>NUCLEOTIDE SEQUENCE [LARGE SCALE GENOMIC DNA]</scope>
    <source>
        <strain evidence="2 5">A5</strain>
    </source>
</reference>
<dbReference type="EMBL" id="LLXH01000163">
    <property type="protein sequence ID" value="PKC71537.1"/>
    <property type="molecule type" value="Genomic_DNA"/>
</dbReference>
<dbReference type="AlphaFoldDB" id="A0A2I1EGF1"/>
<dbReference type="EMBL" id="LLXJ01000370">
    <property type="protein sequence ID" value="PKC10594.1"/>
    <property type="molecule type" value="Genomic_DNA"/>
</dbReference>
<evidence type="ECO:0000313" key="2">
    <source>
        <dbReference type="EMBL" id="PKC12198.1"/>
    </source>
</evidence>
<dbReference type="VEuPathDB" id="FungiDB:RhiirA1_496535"/>
<comment type="caution">
    <text evidence="2">The sequence shown here is derived from an EMBL/GenBank/DDBJ whole genome shotgun (WGS) entry which is preliminary data.</text>
</comment>
<evidence type="ECO:0000313" key="5">
    <source>
        <dbReference type="Proteomes" id="UP000232722"/>
    </source>
</evidence>
<dbReference type="EMBL" id="LLXJ01000263">
    <property type="protein sequence ID" value="PKC12198.1"/>
    <property type="molecule type" value="Genomic_DNA"/>
</dbReference>
<evidence type="ECO:0000313" key="1">
    <source>
        <dbReference type="EMBL" id="PKC10594.1"/>
    </source>
</evidence>
<gene>
    <name evidence="3" type="ORF">RhiirA1_496535</name>
    <name evidence="2" type="ORF">RhiirA5_373274</name>
    <name evidence="1" type="ORF">RhiirA5_374542</name>
</gene>
<sequence>MARKQPSRNNRHQTKGLYTTNPTQYIPLTNFNKYEHIFDGIHIVVVNKHTRDPKGLRPIGHAKKLIFRLNAAHKSEMSSVPKRSSDTKICNMRQGQKKKKQTLKSLHLLPHLYLFLSPLLKGLNNLLQNLSQQTLPPANLVFIYSLLKN</sequence>
<evidence type="ECO:0000313" key="3">
    <source>
        <dbReference type="EMBL" id="PKC71537.1"/>
    </source>
</evidence>
<dbReference type="Proteomes" id="UP000232688">
    <property type="component" value="Unassembled WGS sequence"/>
</dbReference>
<reference evidence="3 4" key="4">
    <citation type="submission" date="2017-10" db="EMBL/GenBank/DDBJ databases">
        <title>Genome analyses suggest a sexual origin of heterokaryosis in a supposedly ancient asexual fungus.</title>
        <authorList>
            <person name="Corradi N."/>
            <person name="Sedzielewska K."/>
            <person name="Noel J."/>
            <person name="Charron P."/>
            <person name="Farinelli L."/>
            <person name="Marton T."/>
            <person name="Kruger M."/>
            <person name="Pelin A."/>
            <person name="Brachmann A."/>
            <person name="Corradi N."/>
        </authorList>
    </citation>
    <scope>NUCLEOTIDE SEQUENCE [LARGE SCALE GENOMIC DNA]</scope>
    <source>
        <strain evidence="3 4">A1</strain>
    </source>
</reference>